<gene>
    <name evidence="4" type="ORF">DAETH_43550</name>
</gene>
<dbReference type="Gene3D" id="2.60.40.740">
    <property type="match status" value="2"/>
</dbReference>
<dbReference type="PANTHER" id="PTHR34819:SF3">
    <property type="entry name" value="CELL SURFACE PROTEIN"/>
    <property type="match status" value="1"/>
</dbReference>
<evidence type="ECO:0000313" key="5">
    <source>
        <dbReference type="Proteomes" id="UP001064971"/>
    </source>
</evidence>
<feature type="signal peptide" evidence="2">
    <location>
        <begin position="1"/>
        <end position="20"/>
    </location>
</feature>
<dbReference type="RefSeq" id="WP_264778229.1">
    <property type="nucleotide sequence ID" value="NZ_AP026562.1"/>
</dbReference>
<feature type="domain" description="DUF11" evidence="3">
    <location>
        <begin position="291"/>
        <end position="393"/>
    </location>
</feature>
<dbReference type="Proteomes" id="UP001064971">
    <property type="component" value="Plasmid pDAETH-2"/>
</dbReference>
<dbReference type="SUPFAM" id="SSF117074">
    <property type="entry name" value="Hypothetical protein PA1324"/>
    <property type="match status" value="1"/>
</dbReference>
<dbReference type="Pfam" id="PF01345">
    <property type="entry name" value="DUF11"/>
    <property type="match status" value="2"/>
</dbReference>
<protein>
    <recommendedName>
        <fullName evidence="3">DUF11 domain-containing protein</fullName>
    </recommendedName>
</protein>
<accession>A0ABN6RM37</accession>
<feature type="domain" description="DUF11" evidence="3">
    <location>
        <begin position="167"/>
        <end position="271"/>
    </location>
</feature>
<dbReference type="EMBL" id="AP026562">
    <property type="protein sequence ID" value="BDP44386.1"/>
    <property type="molecule type" value="Genomic_DNA"/>
</dbReference>
<dbReference type="PANTHER" id="PTHR34819">
    <property type="entry name" value="LARGE CYSTEINE-RICH PERIPLASMIC PROTEIN OMCB"/>
    <property type="match status" value="1"/>
</dbReference>
<evidence type="ECO:0000256" key="2">
    <source>
        <dbReference type="SAM" id="SignalP"/>
    </source>
</evidence>
<dbReference type="InterPro" id="IPR001434">
    <property type="entry name" value="OmcB-like_DUF11"/>
</dbReference>
<keyword evidence="4" id="KW-0614">Plasmid</keyword>
<dbReference type="NCBIfam" id="TIGR01451">
    <property type="entry name" value="B_ant_repeat"/>
    <property type="match status" value="2"/>
</dbReference>
<feature type="chain" id="PRO_5045980145" description="DUF11 domain-containing protein" evidence="2">
    <location>
        <begin position="21"/>
        <end position="612"/>
    </location>
</feature>
<feature type="region of interest" description="Disordered" evidence="1">
    <location>
        <begin position="585"/>
        <end position="612"/>
    </location>
</feature>
<name>A0ABN6RM37_9DEIO</name>
<dbReference type="InterPro" id="IPR047589">
    <property type="entry name" value="DUF11_rpt"/>
</dbReference>
<evidence type="ECO:0000256" key="1">
    <source>
        <dbReference type="SAM" id="MobiDB-lite"/>
    </source>
</evidence>
<geneLocation type="plasmid" evidence="4 5">
    <name>pDAETH-2</name>
</geneLocation>
<organism evidence="4 5">
    <name type="scientific">Deinococcus aetherius</name>
    <dbReference type="NCBI Taxonomy" id="200252"/>
    <lineage>
        <taxon>Bacteria</taxon>
        <taxon>Thermotogati</taxon>
        <taxon>Deinococcota</taxon>
        <taxon>Deinococci</taxon>
        <taxon>Deinococcales</taxon>
        <taxon>Deinococcaceae</taxon>
        <taxon>Deinococcus</taxon>
    </lineage>
</organism>
<evidence type="ECO:0000259" key="3">
    <source>
        <dbReference type="Pfam" id="PF01345"/>
    </source>
</evidence>
<proteinExistence type="predicted"/>
<keyword evidence="2" id="KW-0732">Signal</keyword>
<dbReference type="InterPro" id="IPR051172">
    <property type="entry name" value="Chlamydia_OmcB"/>
</dbReference>
<sequence>MKRPHLLLLAPLLLSAGTPAGSVIENVGVYEDDSGRVESRVTVTVAPVCSASLTPGRTDRSTHVGEAVTAAYLLTNTGNTPATFPLGLTTPKDQTSAFTVVADLNGNGLPDDVPVASVTLAPDGAITLLVSTTPARPGVNNTTLITGCHSDLTATLTVTANIGAPGISKTVDGDTTTEVGDLVRYTVTVTNPEGVEMPDVLIEDTLSPALEFVAVEGAAASATPLSGGQTRVAWRQSLAPGERRVYTLVARVRGETADDTEVTNVATATGEGGSNTSTPPAIVRVFTSRILVTKAVSTAVVDPGGTVTYTVTVTNPADTTLQETVIQDTPDPRLEVLPGTVRVNGTPVAATLAGGVLAVPVGTLAPHSSAAITYDVRLPLTGDGTPLDNAAQARARGRQGVVMAAVKSNVASAKVTLRKSLSGSGNDLVGRVFVDVDGNARYTSGTDRPVPRARVLLAGGREALTDAAGLYSFKNVVAGLNAVRLDPRSVPYTPAPAFSAPQFSAPGSATVQVAALTVLDFPLQPNRLGVGAGAELRLAGSTHTFTPRASDAGWDVSSRSEAGACVRLGEAPAGRVVRLPAGVTVTTPLPSPHPAATRRPLNLPPMEEVPCP</sequence>
<reference evidence="4" key="1">
    <citation type="submission" date="2022-07" db="EMBL/GenBank/DDBJ databases">
        <title>Complete Genome Sequence of the Radioresistant Bacterium Deinococcus aetherius ST0316, Isolated from the Air Dust collected in Lower Stratosphere above Japan.</title>
        <authorList>
            <person name="Satoh K."/>
            <person name="Hagiwara K."/>
            <person name="Katsumata K."/>
            <person name="Kubo A."/>
            <person name="Yokobori S."/>
            <person name="Yamagishi A."/>
            <person name="Oono Y."/>
            <person name="Narumi I."/>
        </authorList>
    </citation>
    <scope>NUCLEOTIDE SEQUENCE</scope>
    <source>
        <strain evidence="4">ST0316</strain>
        <plasmid evidence="4">pDAETH-2</plasmid>
    </source>
</reference>
<keyword evidence="5" id="KW-1185">Reference proteome</keyword>
<evidence type="ECO:0000313" key="4">
    <source>
        <dbReference type="EMBL" id="BDP44386.1"/>
    </source>
</evidence>